<dbReference type="KEGG" id="pbro:HOP40_35330"/>
<keyword evidence="2" id="KW-1185">Reference proteome</keyword>
<evidence type="ECO:0000313" key="1">
    <source>
        <dbReference type="EMBL" id="QJY51255.1"/>
    </source>
</evidence>
<accession>A0A6M6JV17</accession>
<gene>
    <name evidence="1" type="ORF">HOP40_35330</name>
</gene>
<sequence>MATPSHEFLKTELFGVGDVEPVGRQVAIPAPVGGATVDAEARAAINLLITRLEAFGLVGLN</sequence>
<evidence type="ECO:0000313" key="2">
    <source>
        <dbReference type="Proteomes" id="UP000505377"/>
    </source>
</evidence>
<dbReference type="RefSeq" id="WP_172170201.1">
    <property type="nucleotide sequence ID" value="NZ_CP053567.1"/>
</dbReference>
<name>A0A6M6JV17_9PSEU</name>
<organism evidence="1 2">
    <name type="scientific">Pseudonocardia broussonetiae</name>
    <dbReference type="NCBI Taxonomy" id="2736640"/>
    <lineage>
        <taxon>Bacteria</taxon>
        <taxon>Bacillati</taxon>
        <taxon>Actinomycetota</taxon>
        <taxon>Actinomycetes</taxon>
        <taxon>Pseudonocardiales</taxon>
        <taxon>Pseudonocardiaceae</taxon>
        <taxon>Pseudonocardia</taxon>
    </lineage>
</organism>
<proteinExistence type="predicted"/>
<reference evidence="1 2" key="1">
    <citation type="submission" date="2020-05" db="EMBL/GenBank/DDBJ databases">
        <authorList>
            <person name="Mo P."/>
        </authorList>
    </citation>
    <scope>NUCLEOTIDE SEQUENCE [LARGE SCALE GENOMIC DNA]</scope>
    <source>
        <strain evidence="1 2">Gen01</strain>
        <plasmid evidence="1 2">unnamed3</plasmid>
    </source>
</reference>
<geneLocation type="plasmid" evidence="1 2">
    <name>unnamed3</name>
</geneLocation>
<protein>
    <submittedName>
        <fullName evidence="1">Uncharacterized protein</fullName>
    </submittedName>
</protein>
<dbReference type="EMBL" id="CP053567">
    <property type="protein sequence ID" value="QJY51255.1"/>
    <property type="molecule type" value="Genomic_DNA"/>
</dbReference>
<dbReference type="Proteomes" id="UP000505377">
    <property type="component" value="Plasmid unnamed3"/>
</dbReference>
<keyword evidence="1" id="KW-0614">Plasmid</keyword>
<dbReference type="AlphaFoldDB" id="A0A6M6JV17"/>